<organism evidence="9 10">
    <name type="scientific">[Clostridium] cellulosi</name>
    <dbReference type="NCBI Taxonomy" id="29343"/>
    <lineage>
        <taxon>Bacteria</taxon>
        <taxon>Bacillati</taxon>
        <taxon>Bacillota</taxon>
        <taxon>Clostridia</taxon>
        <taxon>Eubacteriales</taxon>
        <taxon>Oscillospiraceae</taxon>
        <taxon>Oscillospiraceae incertae sedis</taxon>
    </lineage>
</organism>
<keyword evidence="4" id="KW-0804">Transcription</keyword>
<gene>
    <name evidence="9" type="ORF">CCDG5_2027</name>
</gene>
<dbReference type="InterPro" id="IPR020449">
    <property type="entry name" value="Tscrpt_reg_AraC-type_HTH"/>
</dbReference>
<dbReference type="Gene3D" id="3.40.50.2300">
    <property type="match status" value="1"/>
</dbReference>
<dbReference type="PROSITE" id="PS50110">
    <property type="entry name" value="RESPONSE_REGULATORY"/>
    <property type="match status" value="1"/>
</dbReference>
<dbReference type="Gene3D" id="1.10.10.60">
    <property type="entry name" value="Homeodomain-like"/>
    <property type="match status" value="2"/>
</dbReference>
<dbReference type="PANTHER" id="PTHR43280:SF2">
    <property type="entry name" value="HTH-TYPE TRANSCRIPTIONAL REGULATOR EXSA"/>
    <property type="match status" value="1"/>
</dbReference>
<dbReference type="HOGENOM" id="CLU_000445_5_1_9"/>
<evidence type="ECO:0000256" key="4">
    <source>
        <dbReference type="ARBA" id="ARBA00023163"/>
    </source>
</evidence>
<keyword evidence="6" id="KW-0597">Phosphoprotein</keyword>
<feature type="domain" description="Response regulatory" evidence="8">
    <location>
        <begin position="3"/>
        <end position="120"/>
    </location>
</feature>
<dbReference type="InterPro" id="IPR018062">
    <property type="entry name" value="HTH_AraC-typ_CS"/>
</dbReference>
<evidence type="ECO:0000256" key="6">
    <source>
        <dbReference type="PROSITE-ProRule" id="PRU00169"/>
    </source>
</evidence>
<protein>
    <recommendedName>
        <fullName evidence="1">Stage 0 sporulation protein A homolog</fullName>
    </recommendedName>
</protein>
<dbReference type="PATRIC" id="fig|29343.3.peg.2151"/>
<dbReference type="InterPro" id="IPR009057">
    <property type="entry name" value="Homeodomain-like_sf"/>
</dbReference>
<dbReference type="CDD" id="cd17536">
    <property type="entry name" value="REC_YesN-like"/>
    <property type="match status" value="1"/>
</dbReference>
<dbReference type="SUPFAM" id="SSF52172">
    <property type="entry name" value="CheY-like"/>
    <property type="match status" value="1"/>
</dbReference>
<dbReference type="Pfam" id="PF12833">
    <property type="entry name" value="HTH_18"/>
    <property type="match status" value="1"/>
</dbReference>
<evidence type="ECO:0000256" key="5">
    <source>
        <dbReference type="ARBA" id="ARBA00024867"/>
    </source>
</evidence>
<sequence length="263" mass="30753">MYRSLIIDDEKPVHRVIKALGNWYQLDIAEPESAYDGKSGLSAMRELRPDIVFLDMKMPMMNGSEFLKTAYPEFPHAKIIVVSGYDEFTFARTAIQYHVIDYLLKPIVEEDLNSALKKARDLLDEENHVQRGEQNEPSSLGAERLADAVKDYLDRNYARDIHLSELVDKFHFSKEYISRLFREKYDTGIYEYVLKSRMTRAKELLLENDLRIQSISERLGYKDSNYFSKAFRTFYGISPSKFREQHLNNPSENHQKPTFLKGS</sequence>
<accession>A0A078KVD8</accession>
<dbReference type="SUPFAM" id="SSF46689">
    <property type="entry name" value="Homeodomain-like"/>
    <property type="match status" value="2"/>
</dbReference>
<dbReference type="AlphaFoldDB" id="A0A078KVD8"/>
<dbReference type="SMART" id="SM00448">
    <property type="entry name" value="REC"/>
    <property type="match status" value="1"/>
</dbReference>
<dbReference type="PROSITE" id="PS01124">
    <property type="entry name" value="HTH_ARAC_FAMILY_2"/>
    <property type="match status" value="1"/>
</dbReference>
<dbReference type="OrthoDB" id="9794370at2"/>
<feature type="modified residue" description="4-aspartylphosphate" evidence="6">
    <location>
        <position position="55"/>
    </location>
</feature>
<feature type="domain" description="HTH araC/xylS-type" evidence="7">
    <location>
        <begin position="147"/>
        <end position="245"/>
    </location>
</feature>
<keyword evidence="10" id="KW-1185">Reference proteome</keyword>
<evidence type="ECO:0000259" key="7">
    <source>
        <dbReference type="PROSITE" id="PS01124"/>
    </source>
</evidence>
<name>A0A078KVD8_9FIRM</name>
<dbReference type="EMBL" id="LM995447">
    <property type="protein sequence ID" value="CDZ25119.1"/>
    <property type="molecule type" value="Genomic_DNA"/>
</dbReference>
<dbReference type="STRING" id="29343.CCDG5_2027"/>
<evidence type="ECO:0000256" key="3">
    <source>
        <dbReference type="ARBA" id="ARBA00023125"/>
    </source>
</evidence>
<dbReference type="InterPro" id="IPR018060">
    <property type="entry name" value="HTH_AraC"/>
</dbReference>
<dbReference type="PRINTS" id="PR00032">
    <property type="entry name" value="HTHARAC"/>
</dbReference>
<reference evidence="10" key="1">
    <citation type="submission" date="2014-07" db="EMBL/GenBank/DDBJ databases">
        <authorList>
            <person name="Wibberg D."/>
        </authorList>
    </citation>
    <scope>NUCLEOTIDE SEQUENCE [LARGE SCALE GENOMIC DNA]</scope>
    <source>
        <strain evidence="10">DG5</strain>
    </source>
</reference>
<dbReference type="PROSITE" id="PS00041">
    <property type="entry name" value="HTH_ARAC_FAMILY_1"/>
    <property type="match status" value="1"/>
</dbReference>
<dbReference type="KEGG" id="ccel:CCDG5_2027"/>
<keyword evidence="2" id="KW-0805">Transcription regulation</keyword>
<dbReference type="PANTHER" id="PTHR43280">
    <property type="entry name" value="ARAC-FAMILY TRANSCRIPTIONAL REGULATOR"/>
    <property type="match status" value="1"/>
</dbReference>
<dbReference type="GO" id="GO:0000160">
    <property type="term" value="P:phosphorelay signal transduction system"/>
    <property type="evidence" value="ECO:0007669"/>
    <property type="project" value="InterPro"/>
</dbReference>
<evidence type="ECO:0000313" key="10">
    <source>
        <dbReference type="Proteomes" id="UP000032431"/>
    </source>
</evidence>
<dbReference type="GO" id="GO:0003700">
    <property type="term" value="F:DNA-binding transcription factor activity"/>
    <property type="evidence" value="ECO:0007669"/>
    <property type="project" value="InterPro"/>
</dbReference>
<comment type="function">
    <text evidence="5">May play the central regulatory role in sporulation. It may be an element of the effector pathway responsible for the activation of sporulation genes in response to nutritional stress. Spo0A may act in concert with spo0H (a sigma factor) to control the expression of some genes that are critical to the sporulation process.</text>
</comment>
<evidence type="ECO:0000313" key="9">
    <source>
        <dbReference type="EMBL" id="CDZ25119.1"/>
    </source>
</evidence>
<dbReference type="GO" id="GO:0043565">
    <property type="term" value="F:sequence-specific DNA binding"/>
    <property type="evidence" value="ECO:0007669"/>
    <property type="project" value="InterPro"/>
</dbReference>
<dbReference type="Proteomes" id="UP000032431">
    <property type="component" value="Chromosome I"/>
</dbReference>
<evidence type="ECO:0000256" key="2">
    <source>
        <dbReference type="ARBA" id="ARBA00023015"/>
    </source>
</evidence>
<evidence type="ECO:0000259" key="8">
    <source>
        <dbReference type="PROSITE" id="PS50110"/>
    </source>
</evidence>
<dbReference type="Pfam" id="PF00072">
    <property type="entry name" value="Response_reg"/>
    <property type="match status" value="1"/>
</dbReference>
<proteinExistence type="predicted"/>
<keyword evidence="3" id="KW-0238">DNA-binding</keyword>
<dbReference type="InterPro" id="IPR001789">
    <property type="entry name" value="Sig_transdc_resp-reg_receiver"/>
</dbReference>
<dbReference type="SMART" id="SM00342">
    <property type="entry name" value="HTH_ARAC"/>
    <property type="match status" value="1"/>
</dbReference>
<dbReference type="InterPro" id="IPR011006">
    <property type="entry name" value="CheY-like_superfamily"/>
</dbReference>
<evidence type="ECO:0000256" key="1">
    <source>
        <dbReference type="ARBA" id="ARBA00018672"/>
    </source>
</evidence>